<gene>
    <name evidence="9" type="primary">tpiA</name>
    <name evidence="11" type="ORF">SAMN05443551_1723</name>
</gene>
<keyword evidence="8 9" id="KW-0413">Isomerase</keyword>
<dbReference type="UniPathway" id="UPA01066"/>
<dbReference type="AlphaFoldDB" id="A0A1M5RDX9"/>
<dbReference type="UniPathway" id="UPA00109">
    <property type="reaction ID" value="UER00189"/>
</dbReference>
<keyword evidence="6 9" id="KW-0963">Cytoplasm</keyword>
<sequence>MRRKLAAGNWKMNGVQSTLSELDALQDAAKGDAEVLICPPATLIFSASKRAGLVAIGAQDCHSAESGAHTGDLSAAMLRDAGATYVILGHSERRADHGESDALVAYKTLAAWGAGLKAIVCVGETLEEREAGKTLDVIGRQLAGSLPDDSTAANLVVAYEPVWAIGTGKVPSTSQIGEVHGFIRSSLISRFGNEIGSAVRLLYGGSVKGSNADEIFAVDNVDGALVGGASLTAGDFVPIVDALNAR</sequence>
<dbReference type="GO" id="GO:0005829">
    <property type="term" value="C:cytosol"/>
    <property type="evidence" value="ECO:0007669"/>
    <property type="project" value="TreeGrafter"/>
</dbReference>
<evidence type="ECO:0000256" key="9">
    <source>
        <dbReference type="HAMAP-Rule" id="MF_00147"/>
    </source>
</evidence>
<dbReference type="NCBIfam" id="TIGR00419">
    <property type="entry name" value="tim"/>
    <property type="match status" value="1"/>
</dbReference>
<dbReference type="Pfam" id="PF00121">
    <property type="entry name" value="TIM"/>
    <property type="match status" value="1"/>
</dbReference>
<keyword evidence="12" id="KW-1185">Reference proteome</keyword>
<dbReference type="Gene3D" id="3.20.20.70">
    <property type="entry name" value="Aldolase class I"/>
    <property type="match status" value="1"/>
</dbReference>
<evidence type="ECO:0000256" key="6">
    <source>
        <dbReference type="ARBA" id="ARBA00022490"/>
    </source>
</evidence>
<comment type="subunit">
    <text evidence="9 10">Homodimer.</text>
</comment>
<organism evidence="11 12">
    <name type="scientific">Marivita hallyeonensis</name>
    <dbReference type="NCBI Taxonomy" id="996342"/>
    <lineage>
        <taxon>Bacteria</taxon>
        <taxon>Pseudomonadati</taxon>
        <taxon>Pseudomonadota</taxon>
        <taxon>Alphaproteobacteria</taxon>
        <taxon>Rhodobacterales</taxon>
        <taxon>Roseobacteraceae</taxon>
        <taxon>Marivita</taxon>
    </lineage>
</organism>
<feature type="binding site" evidence="9">
    <location>
        <position position="206"/>
    </location>
    <ligand>
        <name>substrate</name>
    </ligand>
</feature>
<evidence type="ECO:0000256" key="10">
    <source>
        <dbReference type="RuleBase" id="RU363013"/>
    </source>
</evidence>
<feature type="active site" description="Proton acceptor" evidence="9">
    <location>
        <position position="160"/>
    </location>
</feature>
<dbReference type="InterPro" id="IPR022896">
    <property type="entry name" value="TrioseP_Isoase_bac/euk"/>
</dbReference>
<comment type="catalytic activity">
    <reaction evidence="1">
        <text>L-erythrulose 1-phosphate = D-erythrulose 4-phosphate</text>
        <dbReference type="Rhea" id="RHEA:49588"/>
        <dbReference type="ChEBI" id="CHEBI:58002"/>
        <dbReference type="ChEBI" id="CHEBI:90796"/>
        <dbReference type="EC" id="5.3.1.33"/>
    </reaction>
</comment>
<evidence type="ECO:0000256" key="3">
    <source>
        <dbReference type="ARBA" id="ARBA00004939"/>
    </source>
</evidence>
<dbReference type="HAMAP" id="MF_00147_B">
    <property type="entry name" value="TIM_B"/>
    <property type="match status" value="1"/>
</dbReference>
<accession>A0A1M5RDX9</accession>
<dbReference type="PANTHER" id="PTHR21139:SF42">
    <property type="entry name" value="TRIOSEPHOSPHATE ISOMERASE"/>
    <property type="match status" value="1"/>
</dbReference>
<dbReference type="GO" id="GO:0019563">
    <property type="term" value="P:glycerol catabolic process"/>
    <property type="evidence" value="ECO:0007669"/>
    <property type="project" value="TreeGrafter"/>
</dbReference>
<evidence type="ECO:0000256" key="4">
    <source>
        <dbReference type="ARBA" id="ARBA00007422"/>
    </source>
</evidence>
<comment type="similarity">
    <text evidence="4 9 10">Belongs to the triosephosphate isomerase family.</text>
</comment>
<evidence type="ECO:0000313" key="12">
    <source>
        <dbReference type="Proteomes" id="UP000184221"/>
    </source>
</evidence>
<evidence type="ECO:0000256" key="5">
    <source>
        <dbReference type="ARBA" id="ARBA00022432"/>
    </source>
</evidence>
<dbReference type="CDD" id="cd00311">
    <property type="entry name" value="TIM"/>
    <property type="match status" value="1"/>
</dbReference>
<evidence type="ECO:0000256" key="8">
    <source>
        <dbReference type="ARBA" id="ARBA00023235"/>
    </source>
</evidence>
<dbReference type="EMBL" id="FQXC01000002">
    <property type="protein sequence ID" value="SHH24471.1"/>
    <property type="molecule type" value="Genomic_DNA"/>
</dbReference>
<evidence type="ECO:0000313" key="11">
    <source>
        <dbReference type="EMBL" id="SHH24471.1"/>
    </source>
</evidence>
<evidence type="ECO:0000256" key="1">
    <source>
        <dbReference type="ARBA" id="ARBA00000148"/>
    </source>
</evidence>
<keyword evidence="5 9" id="KW-0312">Gluconeogenesis</keyword>
<dbReference type="OrthoDB" id="9809429at2"/>
<comment type="pathway">
    <text evidence="2 9 10">Carbohydrate degradation; glycolysis; D-glyceraldehyde 3-phosphate from glycerone phosphate: step 1/1.</text>
</comment>
<comment type="pathway">
    <text evidence="3">Carbohydrate metabolism; erythritol degradation.</text>
</comment>
<comment type="function">
    <text evidence="9">Involved in the gluconeogenesis. Catalyzes stereospecifically the conversion of dihydroxyacetone phosphate (DHAP) to D-glyceraldehyde-3-phosphate (G3P).</text>
</comment>
<proteinExistence type="inferred from homology"/>
<dbReference type="STRING" id="996342.SAMN05443551_1723"/>
<dbReference type="GO" id="GO:0046166">
    <property type="term" value="P:glyceraldehyde-3-phosphate biosynthetic process"/>
    <property type="evidence" value="ECO:0007669"/>
    <property type="project" value="TreeGrafter"/>
</dbReference>
<dbReference type="InterPro" id="IPR000652">
    <property type="entry name" value="Triosephosphate_isomerase"/>
</dbReference>
<dbReference type="GO" id="GO:0006096">
    <property type="term" value="P:glycolytic process"/>
    <property type="evidence" value="ECO:0007669"/>
    <property type="project" value="UniProtKB-UniRule"/>
</dbReference>
<name>A0A1M5RDX9_9RHOB</name>
<comment type="subcellular location">
    <subcellularLocation>
        <location evidence="9 10">Cytoplasm</location>
    </subcellularLocation>
</comment>
<dbReference type="PROSITE" id="PS00171">
    <property type="entry name" value="TIM_1"/>
    <property type="match status" value="1"/>
</dbReference>
<dbReference type="SUPFAM" id="SSF51351">
    <property type="entry name" value="Triosephosphate isomerase (TIM)"/>
    <property type="match status" value="1"/>
</dbReference>
<evidence type="ECO:0000256" key="2">
    <source>
        <dbReference type="ARBA" id="ARBA00004680"/>
    </source>
</evidence>
<comment type="pathway">
    <text evidence="9 10">Carbohydrate biosynthesis; gluconeogenesis.</text>
</comment>
<dbReference type="InterPro" id="IPR020861">
    <property type="entry name" value="Triosephosphate_isomerase_AS"/>
</dbReference>
<reference evidence="11 12" key="1">
    <citation type="submission" date="2016-11" db="EMBL/GenBank/DDBJ databases">
        <authorList>
            <person name="Jaros S."/>
            <person name="Januszkiewicz K."/>
            <person name="Wedrychowicz H."/>
        </authorList>
    </citation>
    <scope>NUCLEOTIDE SEQUENCE [LARGE SCALE GENOMIC DNA]</scope>
    <source>
        <strain evidence="11 12">DSM 29431</strain>
    </source>
</reference>
<dbReference type="Proteomes" id="UP000184221">
    <property type="component" value="Unassembled WGS sequence"/>
</dbReference>
<dbReference type="InterPro" id="IPR013785">
    <property type="entry name" value="Aldolase_TIM"/>
</dbReference>
<feature type="binding site" evidence="9">
    <location>
        <begin position="227"/>
        <end position="228"/>
    </location>
    <ligand>
        <name>substrate</name>
    </ligand>
</feature>
<comment type="catalytic activity">
    <reaction evidence="9 10">
        <text>D-glyceraldehyde 3-phosphate = dihydroxyacetone phosphate</text>
        <dbReference type="Rhea" id="RHEA:18585"/>
        <dbReference type="ChEBI" id="CHEBI:57642"/>
        <dbReference type="ChEBI" id="CHEBI:59776"/>
        <dbReference type="EC" id="5.3.1.1"/>
    </reaction>
</comment>
<dbReference type="PROSITE" id="PS51440">
    <property type="entry name" value="TIM_2"/>
    <property type="match status" value="1"/>
</dbReference>
<dbReference type="UniPathway" id="UPA00138"/>
<dbReference type="GO" id="GO:0006094">
    <property type="term" value="P:gluconeogenesis"/>
    <property type="evidence" value="ECO:0007669"/>
    <property type="project" value="UniProtKB-UniRule"/>
</dbReference>
<feature type="active site" description="Electrophile" evidence="9">
    <location>
        <position position="90"/>
    </location>
</feature>
<dbReference type="PANTHER" id="PTHR21139">
    <property type="entry name" value="TRIOSEPHOSPHATE ISOMERASE"/>
    <property type="match status" value="1"/>
</dbReference>
<keyword evidence="7 9" id="KW-0324">Glycolysis</keyword>
<dbReference type="RefSeq" id="WP_072777471.1">
    <property type="nucleotide sequence ID" value="NZ_FQXC01000002.1"/>
</dbReference>
<dbReference type="EC" id="5.3.1.1" evidence="9 10"/>
<dbReference type="GO" id="GO:0004807">
    <property type="term" value="F:triose-phosphate isomerase activity"/>
    <property type="evidence" value="ECO:0007669"/>
    <property type="project" value="UniProtKB-UniRule"/>
</dbReference>
<dbReference type="InterPro" id="IPR035990">
    <property type="entry name" value="TIM_sf"/>
</dbReference>
<dbReference type="FunFam" id="3.20.20.70:FF:000016">
    <property type="entry name" value="Triosephosphate isomerase"/>
    <property type="match status" value="1"/>
</dbReference>
<feature type="binding site" evidence="9">
    <location>
        <position position="166"/>
    </location>
    <ligand>
        <name>substrate</name>
    </ligand>
</feature>
<feature type="binding site" evidence="9">
    <location>
        <begin position="9"/>
        <end position="11"/>
    </location>
    <ligand>
        <name>substrate</name>
    </ligand>
</feature>
<protein>
    <recommendedName>
        <fullName evidence="9 10">Triosephosphate isomerase</fullName>
        <shortName evidence="9">TIM</shortName>
        <shortName evidence="9">TPI</shortName>
        <ecNumber evidence="9 10">5.3.1.1</ecNumber>
    </recommendedName>
    <alternativeName>
        <fullName evidence="9">Triose-phosphate isomerase</fullName>
    </alternativeName>
</protein>
<evidence type="ECO:0000256" key="7">
    <source>
        <dbReference type="ARBA" id="ARBA00023152"/>
    </source>
</evidence>